<keyword evidence="2" id="KW-1185">Reference proteome</keyword>
<name>A0A7U2MY99_ASPFN</name>
<dbReference type="Proteomes" id="UP000596276">
    <property type="component" value="Chromosome 7"/>
</dbReference>
<dbReference type="VEuPathDB" id="FungiDB:F9C07_13411"/>
<gene>
    <name evidence="1" type="ORF">F9C07_13411</name>
</gene>
<evidence type="ECO:0000313" key="2">
    <source>
        <dbReference type="Proteomes" id="UP000596276"/>
    </source>
</evidence>
<dbReference type="AlphaFoldDB" id="A0A7U2MY99"/>
<accession>A0A7U2MY99</accession>
<dbReference type="EMBL" id="CP044617">
    <property type="protein sequence ID" value="QRD92094.1"/>
    <property type="molecule type" value="Genomic_DNA"/>
</dbReference>
<proteinExistence type="predicted"/>
<organism evidence="1 2">
    <name type="scientific">Aspergillus flavus (strain ATCC 200026 / FGSC A1120 / IAM 13836 / NRRL 3357 / JCM 12722 / SRRC 167)</name>
    <dbReference type="NCBI Taxonomy" id="332952"/>
    <lineage>
        <taxon>Eukaryota</taxon>
        <taxon>Fungi</taxon>
        <taxon>Dikarya</taxon>
        <taxon>Ascomycota</taxon>
        <taxon>Pezizomycotina</taxon>
        <taxon>Eurotiomycetes</taxon>
        <taxon>Eurotiomycetidae</taxon>
        <taxon>Eurotiales</taxon>
        <taxon>Aspergillaceae</taxon>
        <taxon>Aspergillus</taxon>
        <taxon>Aspergillus subgen. Circumdati</taxon>
    </lineage>
</organism>
<reference evidence="2" key="1">
    <citation type="journal article" date="2021" name="G3 (Bethesda)">
        <title>Chromosome assembled and annotated genome sequence of Aspergillus flavus NRRL 3357.</title>
        <authorList>
            <person name="Skerker J.M."/>
            <person name="Pianalto K.M."/>
            <person name="Mondo S.J."/>
            <person name="Yang K."/>
            <person name="Arkin A.P."/>
            <person name="Keller N.P."/>
            <person name="Grigoriev I.V."/>
            <person name="Louise Glass N.L."/>
        </authorList>
    </citation>
    <scope>NUCLEOTIDE SEQUENCE [LARGE SCALE GENOMIC DNA]</scope>
    <source>
        <strain evidence="2">ATCC 200026 / FGSC A1120 / IAM 13836 / NRRL 3357 / JCM 12722 / SRRC 167</strain>
    </source>
</reference>
<protein>
    <submittedName>
        <fullName evidence="1">Uncharacterized protein</fullName>
    </submittedName>
</protein>
<sequence length="94" mass="10773">MVYLLLHFIVHEKGSSESDNGSNNWRHYSNLVHFLAYGPSNNSLVSFLWPQFFESRTTSAMINWQIVNIAQLGTLDLLQNHTEQSQFGAFLLVT</sequence>
<evidence type="ECO:0000313" key="1">
    <source>
        <dbReference type="EMBL" id="QRD92094.1"/>
    </source>
</evidence>